<evidence type="ECO:0000256" key="2">
    <source>
        <dbReference type="ARBA" id="ARBA00022679"/>
    </source>
</evidence>
<evidence type="ECO:0000313" key="5">
    <source>
        <dbReference type="Proteomes" id="UP001528411"/>
    </source>
</evidence>
<sequence>MPKAVAEYLDVVAKFNKEDGFDDLVLYPGSPWFALNQLPMDGKGFFHELHPTDFDLLRQFIRPNRYRKAIKGDGFELSMGLFPPAQKRGVVIIDPPYEIKDDYDRVVQYVKDVTKRFKGAVILIWYPVVERYRIDKVEQGLKRTGVKNIALYEFNVAKDSHERGMTGSGMILVNQPWKLPSAMAEVLPYLVKTLPGDNNDFRAEQIVPE</sequence>
<dbReference type="EMBL" id="JAQOMS010000002">
    <property type="protein sequence ID" value="MDC2889145.1"/>
    <property type="molecule type" value="Genomic_DNA"/>
</dbReference>
<dbReference type="PANTHER" id="PTHR37426">
    <property type="entry name" value="RIBOSOMAL RNA LARGE SUBUNIT METHYLTRANSFERASE J"/>
    <property type="match status" value="1"/>
</dbReference>
<name>A0ABT5FES7_9GAMM</name>
<dbReference type="InterPro" id="IPR007473">
    <property type="entry name" value="RlmJ"/>
</dbReference>
<proteinExistence type="predicted"/>
<reference evidence="4 5" key="1">
    <citation type="submission" date="2023-01" db="EMBL/GenBank/DDBJ databases">
        <title>Psychrosphaera sp. nov., isolated from marine algae.</title>
        <authorList>
            <person name="Bayburt H."/>
            <person name="Choi B.J."/>
            <person name="Kim J.M."/>
            <person name="Choi D.G."/>
            <person name="Jeon C.O."/>
        </authorList>
    </citation>
    <scope>NUCLEOTIDE SEQUENCE [LARGE SCALE GENOMIC DNA]</scope>
    <source>
        <strain evidence="4 5">G1-22</strain>
    </source>
</reference>
<dbReference type="Proteomes" id="UP001528411">
    <property type="component" value="Unassembled WGS sequence"/>
</dbReference>
<evidence type="ECO:0000313" key="4">
    <source>
        <dbReference type="EMBL" id="MDC2889145.1"/>
    </source>
</evidence>
<keyword evidence="3" id="KW-0949">S-adenosyl-L-methionine</keyword>
<keyword evidence="5" id="KW-1185">Reference proteome</keyword>
<organism evidence="4 5">
    <name type="scientific">Psychrosphaera algicola</name>
    <dbReference type="NCBI Taxonomy" id="3023714"/>
    <lineage>
        <taxon>Bacteria</taxon>
        <taxon>Pseudomonadati</taxon>
        <taxon>Pseudomonadota</taxon>
        <taxon>Gammaproteobacteria</taxon>
        <taxon>Alteromonadales</taxon>
        <taxon>Pseudoalteromonadaceae</taxon>
        <taxon>Psychrosphaera</taxon>
    </lineage>
</organism>
<dbReference type="SUPFAM" id="SSF53335">
    <property type="entry name" value="S-adenosyl-L-methionine-dependent methyltransferases"/>
    <property type="match status" value="1"/>
</dbReference>
<protein>
    <submittedName>
        <fullName evidence="4">23S rRNA (Adenine(2030)-N(6))-methyltransferase RlmJ</fullName>
    </submittedName>
</protein>
<dbReference type="RefSeq" id="WP_272180645.1">
    <property type="nucleotide sequence ID" value="NZ_JAQOMS010000002.1"/>
</dbReference>
<dbReference type="PROSITE" id="PS00092">
    <property type="entry name" value="N6_MTASE"/>
    <property type="match status" value="1"/>
</dbReference>
<evidence type="ECO:0000256" key="1">
    <source>
        <dbReference type="ARBA" id="ARBA00022603"/>
    </source>
</evidence>
<accession>A0ABT5FES7</accession>
<gene>
    <name evidence="4" type="primary">rlmJ</name>
    <name evidence="4" type="ORF">PN838_10695</name>
</gene>
<evidence type="ECO:0000256" key="3">
    <source>
        <dbReference type="ARBA" id="ARBA00022691"/>
    </source>
</evidence>
<keyword evidence="2" id="KW-0808">Transferase</keyword>
<keyword evidence="1" id="KW-0489">Methyltransferase</keyword>
<comment type="caution">
    <text evidence="4">The sequence shown here is derived from an EMBL/GenBank/DDBJ whole genome shotgun (WGS) entry which is preliminary data.</text>
</comment>
<dbReference type="PANTHER" id="PTHR37426:SF1">
    <property type="entry name" value="RIBOSOMAL RNA LARGE SUBUNIT METHYLTRANSFERASE J"/>
    <property type="match status" value="1"/>
</dbReference>
<dbReference type="InterPro" id="IPR029063">
    <property type="entry name" value="SAM-dependent_MTases_sf"/>
</dbReference>
<dbReference type="InterPro" id="IPR002052">
    <property type="entry name" value="DNA_methylase_N6_adenine_CS"/>
</dbReference>
<dbReference type="Pfam" id="PF04378">
    <property type="entry name" value="RsmJ"/>
    <property type="match status" value="1"/>
</dbReference>
<dbReference type="Gene3D" id="3.40.50.150">
    <property type="entry name" value="Vaccinia Virus protein VP39"/>
    <property type="match status" value="1"/>
</dbReference>